<sequence>MFDREIVDFVVDSIDRGYYVYLNVDEYFIPDRGCYHKQHFSHDTLVHGYDLESRTFKILGFNKIGSYESTDVSFKEFSQSYHSLDKIENHCHQIYLYQYNQDGKYDFNAKLVKETLEDYLYSRNTSERFSMLAEPWDRAYGMESYDCLQKYFQDLLANKIHTDIRHLHILWEHKSCMRLRTEYMYENGFIENPNFIEAAKLIEHKAFMVKKLFLKYFLSGKKDLIETVSQQTDEIKELEAEFIQDLIGGMIVK</sequence>
<dbReference type="EMBL" id="CP041969">
    <property type="protein sequence ID" value="QMV40248.1"/>
    <property type="molecule type" value="Genomic_DNA"/>
</dbReference>
<keyword evidence="2" id="KW-1185">Reference proteome</keyword>
<name>A0A7G5BTG4_9BACL</name>
<organism evidence="1 2">
    <name type="scientific">Cohnella cholangitidis</name>
    <dbReference type="NCBI Taxonomy" id="2598458"/>
    <lineage>
        <taxon>Bacteria</taxon>
        <taxon>Bacillati</taxon>
        <taxon>Bacillota</taxon>
        <taxon>Bacilli</taxon>
        <taxon>Bacillales</taxon>
        <taxon>Paenibacillaceae</taxon>
        <taxon>Cohnella</taxon>
    </lineage>
</organism>
<dbReference type="RefSeq" id="WP_182301603.1">
    <property type="nucleotide sequence ID" value="NZ_CP041969.1"/>
</dbReference>
<dbReference type="AlphaFoldDB" id="A0A7G5BTG4"/>
<gene>
    <name evidence="1" type="ORF">FPL14_02810</name>
</gene>
<dbReference type="Proteomes" id="UP000515679">
    <property type="component" value="Chromosome"/>
</dbReference>
<evidence type="ECO:0000313" key="1">
    <source>
        <dbReference type="EMBL" id="QMV40248.1"/>
    </source>
</evidence>
<dbReference type="KEGG" id="cchl:FPL14_02810"/>
<proteinExistence type="predicted"/>
<accession>A0A7G5BTG4</accession>
<evidence type="ECO:0000313" key="2">
    <source>
        <dbReference type="Proteomes" id="UP000515679"/>
    </source>
</evidence>
<protein>
    <submittedName>
        <fullName evidence="1">Uncharacterized protein</fullName>
    </submittedName>
</protein>
<reference evidence="1 2" key="1">
    <citation type="submission" date="2019-07" db="EMBL/GenBank/DDBJ databases">
        <authorList>
            <person name="Kim J.K."/>
            <person name="Cheong H.-M."/>
            <person name="Choi Y."/>
            <person name="Hwang K.J."/>
            <person name="Lee S."/>
            <person name="Choi C."/>
        </authorList>
    </citation>
    <scope>NUCLEOTIDE SEQUENCE [LARGE SCALE GENOMIC DNA]</scope>
    <source>
        <strain evidence="1 2">KS 22</strain>
    </source>
</reference>